<name>A0A6I1FJE0_9BACI</name>
<dbReference type="Proteomes" id="UP000429595">
    <property type="component" value="Unassembled WGS sequence"/>
</dbReference>
<keyword evidence="4" id="KW-1185">Reference proteome</keyword>
<dbReference type="Pfam" id="PF07452">
    <property type="entry name" value="CHRD"/>
    <property type="match status" value="1"/>
</dbReference>
<evidence type="ECO:0000313" key="3">
    <source>
        <dbReference type="EMBL" id="KAB7706149.1"/>
    </source>
</evidence>
<evidence type="ECO:0000256" key="1">
    <source>
        <dbReference type="SAM" id="MobiDB-lite"/>
    </source>
</evidence>
<dbReference type="EMBL" id="WEIO01000006">
    <property type="protein sequence ID" value="KAB7706149.1"/>
    <property type="molecule type" value="Genomic_DNA"/>
</dbReference>
<dbReference type="PROSITE" id="PS50933">
    <property type="entry name" value="CHRD"/>
    <property type="match status" value="1"/>
</dbReference>
<evidence type="ECO:0000259" key="2">
    <source>
        <dbReference type="PROSITE" id="PS50933"/>
    </source>
</evidence>
<dbReference type="AlphaFoldDB" id="A0A6I1FJE0"/>
<feature type="compositionally biased region" description="Basic and acidic residues" evidence="1">
    <location>
        <begin position="137"/>
        <end position="146"/>
    </location>
</feature>
<dbReference type="RefSeq" id="WP_152151961.1">
    <property type="nucleotide sequence ID" value="NZ_WEIO01000006.1"/>
</dbReference>
<feature type="domain" description="CHRD" evidence="2">
    <location>
        <begin position="3"/>
        <end position="139"/>
    </location>
</feature>
<comment type="caution">
    <text evidence="3">The sequence shown here is derived from an EMBL/GenBank/DDBJ whole genome shotgun (WGS) entry which is preliminary data.</text>
</comment>
<dbReference type="SMART" id="SM00754">
    <property type="entry name" value="CHRD"/>
    <property type="match status" value="1"/>
</dbReference>
<evidence type="ECO:0000313" key="4">
    <source>
        <dbReference type="Proteomes" id="UP000429595"/>
    </source>
</evidence>
<organism evidence="3 4">
    <name type="scientific">Bacillus aerolatus</name>
    <dbReference type="NCBI Taxonomy" id="2653354"/>
    <lineage>
        <taxon>Bacteria</taxon>
        <taxon>Bacillati</taxon>
        <taxon>Bacillota</taxon>
        <taxon>Bacilli</taxon>
        <taxon>Bacillales</taxon>
        <taxon>Bacillaceae</taxon>
        <taxon>Bacillus</taxon>
    </lineage>
</organism>
<accession>A0A6I1FJE0</accession>
<proteinExistence type="predicted"/>
<reference evidence="3 4" key="1">
    <citation type="submission" date="2019-10" db="EMBL/GenBank/DDBJ databases">
        <title>Bacillus aerolatum sp. nov., isolated from bioaerosol of sport playgrounds.</title>
        <authorList>
            <person name="Chen P."/>
            <person name="Zhang G."/>
        </authorList>
    </citation>
    <scope>NUCLEOTIDE SEQUENCE [LARGE SCALE GENOMIC DNA]</scope>
    <source>
        <strain evidence="3 4">CX253</strain>
    </source>
</reference>
<dbReference type="InterPro" id="IPR010895">
    <property type="entry name" value="CHRD"/>
</dbReference>
<gene>
    <name evidence="3" type="ORF">F9802_11190</name>
</gene>
<sequence length="146" mass="16150">MSKNQLFIATLRGSEEVPPVLTDTDGFAKFKVSSDERKIKFRLTVNNLSNFTQAHIHIGRRGVNGPVVVFLFGPVDPDISVKKGVVEGIITERDLVGPLKGRPLSTLIDLIRDGKTYVNAHTAQNPNGEIRGQIKPYHPETGYEDK</sequence>
<protein>
    <submittedName>
        <fullName evidence="3">CHRD domain-containing protein</fullName>
    </submittedName>
</protein>
<feature type="region of interest" description="Disordered" evidence="1">
    <location>
        <begin position="121"/>
        <end position="146"/>
    </location>
</feature>